<dbReference type="GO" id="GO:0005634">
    <property type="term" value="C:nucleus"/>
    <property type="evidence" value="ECO:0007669"/>
    <property type="project" value="TreeGrafter"/>
</dbReference>
<dbReference type="OrthoDB" id="19928at2759"/>
<dbReference type="AlphaFoldDB" id="A0A6A4X5Q3"/>
<dbReference type="InterPro" id="IPR036054">
    <property type="entry name" value="BTG-like_sf"/>
</dbReference>
<dbReference type="SUPFAM" id="SSF160696">
    <property type="entry name" value="BTG domain-like"/>
    <property type="match status" value="1"/>
</dbReference>
<dbReference type="SMART" id="SM00099">
    <property type="entry name" value="btg1"/>
    <property type="match status" value="1"/>
</dbReference>
<dbReference type="Pfam" id="PF07742">
    <property type="entry name" value="BTG"/>
    <property type="match status" value="1"/>
</dbReference>
<reference evidence="3 4" key="1">
    <citation type="submission" date="2019-07" db="EMBL/GenBank/DDBJ databases">
        <title>Draft genome assembly of a fouling barnacle, Amphibalanus amphitrite (Darwin, 1854): The first reference genome for Thecostraca.</title>
        <authorList>
            <person name="Kim W."/>
        </authorList>
    </citation>
    <scope>NUCLEOTIDE SEQUENCE [LARGE SCALE GENOMIC DNA]</scope>
    <source>
        <strain evidence="3">SNU_AA5</strain>
        <tissue evidence="3">Soma without cirri and trophi</tissue>
    </source>
</reference>
<proteinExistence type="inferred from homology"/>
<comment type="similarity">
    <text evidence="1">Belongs to the BTG family.</text>
</comment>
<dbReference type="PROSITE" id="PS00960">
    <property type="entry name" value="BTG_1"/>
    <property type="match status" value="1"/>
</dbReference>
<evidence type="ECO:0000259" key="2">
    <source>
        <dbReference type="PROSITE" id="PS00960"/>
    </source>
</evidence>
<keyword evidence="4" id="KW-1185">Reference proteome</keyword>
<dbReference type="InterPro" id="IPR002087">
    <property type="entry name" value="Anti_prolifrtn"/>
</dbReference>
<dbReference type="GO" id="GO:0005737">
    <property type="term" value="C:cytoplasm"/>
    <property type="evidence" value="ECO:0007669"/>
    <property type="project" value="TreeGrafter"/>
</dbReference>
<evidence type="ECO:0000313" key="4">
    <source>
        <dbReference type="Proteomes" id="UP000440578"/>
    </source>
</evidence>
<gene>
    <name evidence="3" type="primary">Btg2</name>
    <name evidence="3" type="ORF">FJT64_014944</name>
</gene>
<comment type="caution">
    <text evidence="3">The sequence shown here is derived from an EMBL/GenBank/DDBJ whole genome shotgun (WGS) entry which is preliminary data.</text>
</comment>
<dbReference type="PANTHER" id="PTHR22978:SF22">
    <property type="entry name" value="BTG FAMILY PROTEIN"/>
    <property type="match status" value="1"/>
</dbReference>
<dbReference type="InterPro" id="IPR033332">
    <property type="entry name" value="BTG"/>
</dbReference>
<dbReference type="PANTHER" id="PTHR22978">
    <property type="entry name" value="B-CELL TRANSLOCATION GENE"/>
    <property type="match status" value="1"/>
</dbReference>
<dbReference type="PRINTS" id="PR00310">
    <property type="entry name" value="ANTIPRLFBTG1"/>
</dbReference>
<organism evidence="3 4">
    <name type="scientific">Amphibalanus amphitrite</name>
    <name type="common">Striped barnacle</name>
    <name type="synonym">Balanus amphitrite</name>
    <dbReference type="NCBI Taxonomy" id="1232801"/>
    <lineage>
        <taxon>Eukaryota</taxon>
        <taxon>Metazoa</taxon>
        <taxon>Ecdysozoa</taxon>
        <taxon>Arthropoda</taxon>
        <taxon>Crustacea</taxon>
        <taxon>Multicrustacea</taxon>
        <taxon>Cirripedia</taxon>
        <taxon>Thoracica</taxon>
        <taxon>Thoracicalcarea</taxon>
        <taxon>Balanomorpha</taxon>
        <taxon>Balanoidea</taxon>
        <taxon>Balanidae</taxon>
        <taxon>Amphibalaninae</taxon>
        <taxon>Amphibalanus</taxon>
    </lineage>
</organism>
<evidence type="ECO:0000313" key="3">
    <source>
        <dbReference type="EMBL" id="KAF0314607.1"/>
    </source>
</evidence>
<accession>A0A6A4X5Q3</accession>
<dbReference type="Proteomes" id="UP000440578">
    <property type="component" value="Unassembled WGS sequence"/>
</dbReference>
<dbReference type="GO" id="GO:0008285">
    <property type="term" value="P:negative regulation of cell population proliferation"/>
    <property type="evidence" value="ECO:0007669"/>
    <property type="project" value="TreeGrafter"/>
</dbReference>
<name>A0A6A4X5Q3_AMPAM</name>
<dbReference type="Gene3D" id="3.90.640.90">
    <property type="entry name" value="Anti-proliferative protein, N-terminal domain"/>
    <property type="match status" value="1"/>
</dbReference>
<feature type="domain" description="Anti-proliferative protein" evidence="2">
    <location>
        <begin position="7"/>
        <end position="27"/>
    </location>
</feature>
<evidence type="ECO:0000256" key="1">
    <source>
        <dbReference type="ARBA" id="ARBA00007989"/>
    </source>
</evidence>
<protein>
    <submittedName>
        <fullName evidence="3">Protein BTG2</fullName>
    </submittedName>
</protein>
<sequence length="115" mass="12872">MVMRNHYHNHWFPERPFKGSGYRCIRINGQMDPLVAAAGASCGLDAVFLRSLFPSELTLWVDPHEVSYRIGENGSVCVLLDERARPEPAKKDRMRSAYGNFGGWAPEPVSACAFS</sequence>
<dbReference type="EMBL" id="VIIS01000010">
    <property type="protein sequence ID" value="KAF0314607.1"/>
    <property type="molecule type" value="Genomic_DNA"/>
</dbReference>